<gene>
    <name evidence="2" type="ORF">OIU84_020756</name>
</gene>
<dbReference type="EMBL" id="JAPFFJ010000004">
    <property type="protein sequence ID" value="KAJ6429185.1"/>
    <property type="molecule type" value="Genomic_DNA"/>
</dbReference>
<evidence type="ECO:0000313" key="3">
    <source>
        <dbReference type="Proteomes" id="UP001162972"/>
    </source>
</evidence>
<dbReference type="Proteomes" id="UP001162972">
    <property type="component" value="Chromosome 8"/>
</dbReference>
<keyword evidence="3" id="KW-1185">Reference proteome</keyword>
<protein>
    <submittedName>
        <fullName evidence="2">Uncharacterized protein</fullName>
    </submittedName>
</protein>
<reference evidence="2 3" key="1">
    <citation type="journal article" date="2023" name="Int. J. Mol. Sci.">
        <title>De Novo Assembly and Annotation of 11 Diverse Shrub Willow (Salix) Genomes Reveals Novel Gene Organization in Sex-Linked Regions.</title>
        <authorList>
            <person name="Hyden B."/>
            <person name="Feng K."/>
            <person name="Yates T.B."/>
            <person name="Jawdy S."/>
            <person name="Cereghino C."/>
            <person name="Smart L.B."/>
            <person name="Muchero W."/>
        </authorList>
    </citation>
    <scope>NUCLEOTIDE SEQUENCE [LARGE SCALE GENOMIC DNA]</scope>
    <source>
        <tissue evidence="2">Shoot tip</tissue>
    </source>
</reference>
<organism evidence="2 3">
    <name type="scientific">Salix udensis</name>
    <dbReference type="NCBI Taxonomy" id="889485"/>
    <lineage>
        <taxon>Eukaryota</taxon>
        <taxon>Viridiplantae</taxon>
        <taxon>Streptophyta</taxon>
        <taxon>Embryophyta</taxon>
        <taxon>Tracheophyta</taxon>
        <taxon>Spermatophyta</taxon>
        <taxon>Magnoliopsida</taxon>
        <taxon>eudicotyledons</taxon>
        <taxon>Gunneridae</taxon>
        <taxon>Pentapetalae</taxon>
        <taxon>rosids</taxon>
        <taxon>fabids</taxon>
        <taxon>Malpighiales</taxon>
        <taxon>Salicaceae</taxon>
        <taxon>Saliceae</taxon>
        <taxon>Salix</taxon>
    </lineage>
</organism>
<feature type="region of interest" description="Disordered" evidence="1">
    <location>
        <begin position="33"/>
        <end position="54"/>
    </location>
</feature>
<evidence type="ECO:0000256" key="1">
    <source>
        <dbReference type="SAM" id="MobiDB-lite"/>
    </source>
</evidence>
<name>A0AAD6KT17_9ROSI</name>
<accession>A0AAD6KT17</accession>
<sequence>MLRMHCSSRKLGGSFLILSCLYRVKSIHSKSSINRNNLSGDVSSSRQAKESHQG</sequence>
<comment type="caution">
    <text evidence="2">The sequence shown here is derived from an EMBL/GenBank/DDBJ whole genome shotgun (WGS) entry which is preliminary data.</text>
</comment>
<feature type="compositionally biased region" description="Polar residues" evidence="1">
    <location>
        <begin position="33"/>
        <end position="46"/>
    </location>
</feature>
<proteinExistence type="predicted"/>
<dbReference type="AlphaFoldDB" id="A0AAD6KT17"/>
<evidence type="ECO:0000313" key="2">
    <source>
        <dbReference type="EMBL" id="KAJ6429185.1"/>
    </source>
</evidence>